<evidence type="ECO:0000313" key="3">
    <source>
        <dbReference type="Proteomes" id="UP001457282"/>
    </source>
</evidence>
<accession>A0AAW1WKL1</accession>
<feature type="domain" description="SAWADEE" evidence="1">
    <location>
        <begin position="2"/>
        <end position="140"/>
    </location>
</feature>
<dbReference type="Proteomes" id="UP001457282">
    <property type="component" value="Unassembled WGS sequence"/>
</dbReference>
<dbReference type="Pfam" id="PF16719">
    <property type="entry name" value="SAWADEE"/>
    <property type="match status" value="1"/>
</dbReference>
<dbReference type="EMBL" id="JBEDUW010000006">
    <property type="protein sequence ID" value="KAK9924326.1"/>
    <property type="molecule type" value="Genomic_DNA"/>
</dbReference>
<comment type="caution">
    <text evidence="2">The sequence shown here is derived from an EMBL/GenBank/DDBJ whole genome shotgun (WGS) entry which is preliminary data.</text>
</comment>
<evidence type="ECO:0000313" key="2">
    <source>
        <dbReference type="EMBL" id="KAK9924326.1"/>
    </source>
</evidence>
<proteinExistence type="predicted"/>
<sequence>MALEFRSYKDDAWYDARVMTEGRGGCRLRIKFFNFGDDEDEVVHAKHLKKLEDVDALRSRFRNISIQFQDSDCSRVEPGLLVCAARPVGANDRKFYDAILKEVVHEEHRFVGVEQVCTCSFILDWNDSAEPGSCTIENICRVQNTADEELDPVLISFLNQAREKIESTFCNPLRISSAAAYDLRKRLTASFSQP</sequence>
<protein>
    <recommendedName>
        <fullName evidence="1">SAWADEE domain-containing protein</fullName>
    </recommendedName>
</protein>
<dbReference type="AlphaFoldDB" id="A0AAW1WKL1"/>
<dbReference type="InterPro" id="IPR032001">
    <property type="entry name" value="SAWADEE_dom"/>
</dbReference>
<dbReference type="Gene3D" id="2.30.30.140">
    <property type="match status" value="1"/>
</dbReference>
<reference evidence="2 3" key="1">
    <citation type="journal article" date="2023" name="G3 (Bethesda)">
        <title>A chromosome-length genome assembly and annotation of blackberry (Rubus argutus, cv. 'Hillquist').</title>
        <authorList>
            <person name="Bruna T."/>
            <person name="Aryal R."/>
            <person name="Dudchenko O."/>
            <person name="Sargent D.J."/>
            <person name="Mead D."/>
            <person name="Buti M."/>
            <person name="Cavallini A."/>
            <person name="Hytonen T."/>
            <person name="Andres J."/>
            <person name="Pham M."/>
            <person name="Weisz D."/>
            <person name="Mascagni F."/>
            <person name="Usai G."/>
            <person name="Natali L."/>
            <person name="Bassil N."/>
            <person name="Fernandez G.E."/>
            <person name="Lomsadze A."/>
            <person name="Armour M."/>
            <person name="Olukolu B."/>
            <person name="Poorten T."/>
            <person name="Britton C."/>
            <person name="Davik J."/>
            <person name="Ashrafi H."/>
            <person name="Aiden E.L."/>
            <person name="Borodovsky M."/>
            <person name="Worthington M."/>
        </authorList>
    </citation>
    <scope>NUCLEOTIDE SEQUENCE [LARGE SCALE GENOMIC DNA]</scope>
    <source>
        <strain evidence="2">PI 553951</strain>
    </source>
</reference>
<keyword evidence="3" id="KW-1185">Reference proteome</keyword>
<dbReference type="GO" id="GO:0003682">
    <property type="term" value="F:chromatin binding"/>
    <property type="evidence" value="ECO:0007669"/>
    <property type="project" value="InterPro"/>
</dbReference>
<evidence type="ECO:0000259" key="1">
    <source>
        <dbReference type="Pfam" id="PF16719"/>
    </source>
</evidence>
<organism evidence="2 3">
    <name type="scientific">Rubus argutus</name>
    <name type="common">Southern blackberry</name>
    <dbReference type="NCBI Taxonomy" id="59490"/>
    <lineage>
        <taxon>Eukaryota</taxon>
        <taxon>Viridiplantae</taxon>
        <taxon>Streptophyta</taxon>
        <taxon>Embryophyta</taxon>
        <taxon>Tracheophyta</taxon>
        <taxon>Spermatophyta</taxon>
        <taxon>Magnoliopsida</taxon>
        <taxon>eudicotyledons</taxon>
        <taxon>Gunneridae</taxon>
        <taxon>Pentapetalae</taxon>
        <taxon>rosids</taxon>
        <taxon>fabids</taxon>
        <taxon>Rosales</taxon>
        <taxon>Rosaceae</taxon>
        <taxon>Rosoideae</taxon>
        <taxon>Rosoideae incertae sedis</taxon>
        <taxon>Rubus</taxon>
    </lineage>
</organism>
<gene>
    <name evidence="2" type="ORF">M0R45_032703</name>
</gene>
<name>A0AAW1WKL1_RUBAR</name>
<dbReference type="PANTHER" id="PTHR36384:SF1">
    <property type="entry name" value="SAWADEE PROTEIN"/>
    <property type="match status" value="1"/>
</dbReference>
<dbReference type="PANTHER" id="PTHR36384">
    <property type="entry name" value="SAWADEE PROTEIN"/>
    <property type="match status" value="1"/>
</dbReference>